<feature type="region of interest" description="Disordered" evidence="1">
    <location>
        <begin position="1"/>
        <end position="21"/>
    </location>
</feature>
<proteinExistence type="predicted"/>
<sequence>MSTPKNNEDKPESSKDFDINDLVKLESITQKVLDPNNENPHMGEYIKGTFSYIANAMIKMQTTNDRQATAKEIAEDLSQKFDDWVKSREAAKENQSAEDTTANKIEESKQ</sequence>
<dbReference type="SMR" id="A0A8H6F6G7"/>
<accession>A0A8H6F6G7</accession>
<dbReference type="AlphaFoldDB" id="A0A8H6F6G7"/>
<reference evidence="2 3" key="1">
    <citation type="submission" date="2020-03" db="EMBL/GenBank/DDBJ databases">
        <title>FDA dAtabase for Regulatory Grade micrObial Sequences (FDA-ARGOS): Supporting development and validation of Infectious Disease Dx tests.</title>
        <authorList>
            <person name="Campos J."/>
            <person name="Goldberg B."/>
            <person name="Tallon L."/>
            <person name="Sadzewicz L."/>
            <person name="Vavikolanu K."/>
            <person name="Mehta A."/>
            <person name="Aluvathingal J."/>
            <person name="Nadendla S."/>
            <person name="Nandy P."/>
            <person name="Geyer C."/>
            <person name="Yan Y."/>
            <person name="Sichtig H."/>
        </authorList>
    </citation>
    <scope>NUCLEOTIDE SEQUENCE [LARGE SCALE GENOMIC DNA]</scope>
    <source>
        <strain evidence="2 3">FDAARGOS_656</strain>
    </source>
</reference>
<dbReference type="Proteomes" id="UP000536275">
    <property type="component" value="Unassembled WGS sequence"/>
</dbReference>
<evidence type="ECO:0000313" key="2">
    <source>
        <dbReference type="EMBL" id="KAF6071217.1"/>
    </source>
</evidence>
<dbReference type="OMA" id="HNYLANV"/>
<feature type="compositionally biased region" description="Polar residues" evidence="1">
    <location>
        <begin position="93"/>
        <end position="103"/>
    </location>
</feature>
<dbReference type="EMBL" id="JABWAD010000021">
    <property type="protein sequence ID" value="KAF6071217.1"/>
    <property type="molecule type" value="Genomic_DNA"/>
</dbReference>
<name>A0A8H6F6G7_CANAX</name>
<gene>
    <name evidence="2" type="ORF">FOB64_001623</name>
</gene>
<organism evidence="2 3">
    <name type="scientific">Candida albicans</name>
    <name type="common">Yeast</name>
    <dbReference type="NCBI Taxonomy" id="5476"/>
    <lineage>
        <taxon>Eukaryota</taxon>
        <taxon>Fungi</taxon>
        <taxon>Dikarya</taxon>
        <taxon>Ascomycota</taxon>
        <taxon>Saccharomycotina</taxon>
        <taxon>Pichiomycetes</taxon>
        <taxon>Debaryomycetaceae</taxon>
        <taxon>Candida/Lodderomyces clade</taxon>
        <taxon>Candida</taxon>
    </lineage>
</organism>
<feature type="region of interest" description="Disordered" evidence="1">
    <location>
        <begin position="88"/>
        <end position="110"/>
    </location>
</feature>
<evidence type="ECO:0000256" key="1">
    <source>
        <dbReference type="SAM" id="MobiDB-lite"/>
    </source>
</evidence>
<comment type="caution">
    <text evidence="2">The sequence shown here is derived from an EMBL/GenBank/DDBJ whole genome shotgun (WGS) entry which is preliminary data.</text>
</comment>
<protein>
    <submittedName>
        <fullName evidence="2">Uncharacterized protein</fullName>
    </submittedName>
</protein>
<evidence type="ECO:0000313" key="3">
    <source>
        <dbReference type="Proteomes" id="UP000536275"/>
    </source>
</evidence>